<feature type="transmembrane region" description="Helical" evidence="8">
    <location>
        <begin position="373"/>
        <end position="391"/>
    </location>
</feature>
<dbReference type="EMBL" id="FNPH01000003">
    <property type="protein sequence ID" value="SDY68422.1"/>
    <property type="molecule type" value="Genomic_DNA"/>
</dbReference>
<feature type="region of interest" description="Disordered" evidence="9">
    <location>
        <begin position="286"/>
        <end position="363"/>
    </location>
</feature>
<feature type="transmembrane region" description="Helical" evidence="8">
    <location>
        <begin position="12"/>
        <end position="34"/>
    </location>
</feature>
<organism evidence="10 11">
    <name type="scientific">Micromonospora pattaloongensis</name>
    <dbReference type="NCBI Taxonomy" id="405436"/>
    <lineage>
        <taxon>Bacteria</taxon>
        <taxon>Bacillati</taxon>
        <taxon>Actinomycetota</taxon>
        <taxon>Actinomycetes</taxon>
        <taxon>Micromonosporales</taxon>
        <taxon>Micromonosporaceae</taxon>
        <taxon>Micromonospora</taxon>
    </lineage>
</organism>
<feature type="transmembrane region" description="Helical" evidence="8">
    <location>
        <begin position="74"/>
        <end position="95"/>
    </location>
</feature>
<sequence>MLEQYTIITDPVGGSVALSAIFAALPLLTLFVLLGVLRMRAWLAGLISLAVALAVAVAIYAMPAGQALLSATEGAAFGFFPILWIVINAIWVYNLTVASGHFDVLRRSFERVSPDMRIQAIIIAFCFGALLEALAGFGTPVAITVVMLMALGFRPIHAAAVSLIANTAPVAYGALATPIVTLATVTSGANDDARLTVETLGAMVGRQTPILAVVVPLVLVAVVDGRRGVRQTWPAALVAGLSFGIAQFVAANYISVPLTDIVAALVSAGAVVALVRIWRPAESPELQASPEAADGPAGAADRGAVVPAARRGDRDVAARSPVAAGGGATATDGPDAADPGGAVPAGAGPGVRDTAGPPATVGRDRPAEVARAYAPYLIIIAIFSIANLGPVKDALAGEPWTVKFPWPGLDVVNAAGEPLSSMTFTLNWLPAAGTLMIFAGLLTAVVLRVSAGRALRAYLATYVELRNAIVTVMAVLALAYVLNQSGQTQTLGTFLAQAGGGFVFLSAILGWIGVAVTGSDTSANALFGALQVQTAARAGLDPLLLAAANSSGGVMGKMISPQNLAIAAAAVGMAGREGEIFRKVLGWSLALLLFMCVLVALQASPVLGWMVP</sequence>
<feature type="transmembrane region" description="Helical" evidence="8">
    <location>
        <begin position="584"/>
        <end position="603"/>
    </location>
</feature>
<evidence type="ECO:0000256" key="2">
    <source>
        <dbReference type="ARBA" id="ARBA00010100"/>
    </source>
</evidence>
<dbReference type="PANTHER" id="PTHR30003:SF0">
    <property type="entry name" value="GLYCOLATE PERMEASE GLCA-RELATED"/>
    <property type="match status" value="1"/>
</dbReference>
<dbReference type="STRING" id="405436.SAMN05444365_103113"/>
<evidence type="ECO:0000313" key="10">
    <source>
        <dbReference type="EMBL" id="SDY68422.1"/>
    </source>
</evidence>
<evidence type="ECO:0000256" key="4">
    <source>
        <dbReference type="ARBA" id="ARBA00022475"/>
    </source>
</evidence>
<feature type="transmembrane region" description="Helical" evidence="8">
    <location>
        <begin position="141"/>
        <end position="163"/>
    </location>
</feature>
<feature type="transmembrane region" description="Helical" evidence="8">
    <location>
        <begin position="494"/>
        <end position="516"/>
    </location>
</feature>
<dbReference type="GO" id="GO:0005886">
    <property type="term" value="C:plasma membrane"/>
    <property type="evidence" value="ECO:0007669"/>
    <property type="project" value="UniProtKB-SubCell"/>
</dbReference>
<dbReference type="PANTHER" id="PTHR30003">
    <property type="entry name" value="L-LACTATE PERMEASE"/>
    <property type="match status" value="1"/>
</dbReference>
<dbReference type="GO" id="GO:0015295">
    <property type="term" value="F:solute:proton symporter activity"/>
    <property type="evidence" value="ECO:0007669"/>
    <property type="project" value="TreeGrafter"/>
</dbReference>
<dbReference type="GO" id="GO:0015129">
    <property type="term" value="F:lactate transmembrane transporter activity"/>
    <property type="evidence" value="ECO:0007669"/>
    <property type="project" value="UniProtKB-UniRule"/>
</dbReference>
<keyword evidence="5 8" id="KW-0812">Transmembrane</keyword>
<feature type="transmembrane region" description="Helical" evidence="8">
    <location>
        <begin position="428"/>
        <end position="447"/>
    </location>
</feature>
<keyword evidence="6 8" id="KW-1133">Transmembrane helix</keyword>
<evidence type="ECO:0000256" key="9">
    <source>
        <dbReference type="SAM" id="MobiDB-lite"/>
    </source>
</evidence>
<gene>
    <name evidence="10" type="ORF">SAMN05444365_103113</name>
</gene>
<reference evidence="11" key="1">
    <citation type="submission" date="2016-10" db="EMBL/GenBank/DDBJ databases">
        <authorList>
            <person name="Varghese N."/>
            <person name="Submissions S."/>
        </authorList>
    </citation>
    <scope>NUCLEOTIDE SEQUENCE [LARGE SCALE GENOMIC DNA]</scope>
    <source>
        <strain evidence="11">DSM 45245</strain>
    </source>
</reference>
<dbReference type="Pfam" id="PF02652">
    <property type="entry name" value="Lactate_perm"/>
    <property type="match status" value="2"/>
</dbReference>
<evidence type="ECO:0000256" key="8">
    <source>
        <dbReference type="RuleBase" id="RU365092"/>
    </source>
</evidence>
<evidence type="ECO:0000256" key="5">
    <source>
        <dbReference type="ARBA" id="ARBA00022692"/>
    </source>
</evidence>
<feature type="compositionally biased region" description="Low complexity" evidence="9">
    <location>
        <begin position="292"/>
        <end position="309"/>
    </location>
</feature>
<dbReference type="RefSeq" id="WP_091554869.1">
    <property type="nucleotide sequence ID" value="NZ_FNPH01000003.1"/>
</dbReference>
<comment type="subcellular location">
    <subcellularLocation>
        <location evidence="1 8">Cell membrane</location>
        <topology evidence="1 8">Multi-pass membrane protein</topology>
    </subcellularLocation>
</comment>
<feature type="transmembrane region" description="Helical" evidence="8">
    <location>
        <begin position="41"/>
        <end position="62"/>
    </location>
</feature>
<proteinExistence type="inferred from homology"/>
<keyword evidence="11" id="KW-1185">Reference proteome</keyword>
<feature type="compositionally biased region" description="Low complexity" evidence="9">
    <location>
        <begin position="318"/>
        <end position="346"/>
    </location>
</feature>
<evidence type="ECO:0000313" key="11">
    <source>
        <dbReference type="Proteomes" id="UP000242415"/>
    </source>
</evidence>
<dbReference type="AlphaFoldDB" id="A0A1H3LVH8"/>
<evidence type="ECO:0000256" key="6">
    <source>
        <dbReference type="ARBA" id="ARBA00022989"/>
    </source>
</evidence>
<feature type="transmembrane region" description="Helical" evidence="8">
    <location>
        <begin position="116"/>
        <end position="135"/>
    </location>
</feature>
<protein>
    <recommendedName>
        <fullName evidence="8">L-lactate permease</fullName>
    </recommendedName>
</protein>
<keyword evidence="3 8" id="KW-0813">Transport</keyword>
<dbReference type="OrthoDB" id="9761056at2"/>
<evidence type="ECO:0000256" key="3">
    <source>
        <dbReference type="ARBA" id="ARBA00022448"/>
    </source>
</evidence>
<dbReference type="Proteomes" id="UP000242415">
    <property type="component" value="Unassembled WGS sequence"/>
</dbReference>
<accession>A0A1H3LVH8</accession>
<feature type="transmembrane region" description="Helical" evidence="8">
    <location>
        <begin position="459"/>
        <end position="482"/>
    </location>
</feature>
<feature type="transmembrane region" description="Helical" evidence="8">
    <location>
        <begin position="170"/>
        <end position="189"/>
    </location>
</feature>
<keyword evidence="4 8" id="KW-1003">Cell membrane</keyword>
<name>A0A1H3LVH8_9ACTN</name>
<dbReference type="InterPro" id="IPR003804">
    <property type="entry name" value="Lactate_perm"/>
</dbReference>
<feature type="transmembrane region" description="Helical" evidence="8">
    <location>
        <begin position="261"/>
        <end position="278"/>
    </location>
</feature>
<evidence type="ECO:0000256" key="7">
    <source>
        <dbReference type="ARBA" id="ARBA00023136"/>
    </source>
</evidence>
<keyword evidence="7 8" id="KW-0472">Membrane</keyword>
<feature type="transmembrane region" description="Helical" evidence="8">
    <location>
        <begin position="235"/>
        <end position="255"/>
    </location>
</feature>
<feature type="transmembrane region" description="Helical" evidence="8">
    <location>
        <begin position="204"/>
        <end position="223"/>
    </location>
</feature>
<comment type="function">
    <text evidence="8">Uptake of L-lactate across the membrane. Can also transport D-lactate and glycolate.</text>
</comment>
<evidence type="ECO:0000256" key="1">
    <source>
        <dbReference type="ARBA" id="ARBA00004651"/>
    </source>
</evidence>
<comment type="similarity">
    <text evidence="2 8">Belongs to the lactate permease family.</text>
</comment>